<keyword evidence="3" id="KW-1185">Reference proteome</keyword>
<evidence type="ECO:0000256" key="1">
    <source>
        <dbReference type="SAM" id="MobiDB-lite"/>
    </source>
</evidence>
<dbReference type="AlphaFoldDB" id="A0AAV7LIB6"/>
<comment type="caution">
    <text evidence="2">The sequence shown here is derived from an EMBL/GenBank/DDBJ whole genome shotgun (WGS) entry which is preliminary data.</text>
</comment>
<accession>A0AAV7LIB6</accession>
<feature type="region of interest" description="Disordered" evidence="1">
    <location>
        <begin position="64"/>
        <end position="127"/>
    </location>
</feature>
<evidence type="ECO:0000313" key="3">
    <source>
        <dbReference type="Proteomes" id="UP001066276"/>
    </source>
</evidence>
<protein>
    <submittedName>
        <fullName evidence="2">Uncharacterized protein</fullName>
    </submittedName>
</protein>
<organism evidence="2 3">
    <name type="scientific">Pleurodeles waltl</name>
    <name type="common">Iberian ribbed newt</name>
    <dbReference type="NCBI Taxonomy" id="8319"/>
    <lineage>
        <taxon>Eukaryota</taxon>
        <taxon>Metazoa</taxon>
        <taxon>Chordata</taxon>
        <taxon>Craniata</taxon>
        <taxon>Vertebrata</taxon>
        <taxon>Euteleostomi</taxon>
        <taxon>Amphibia</taxon>
        <taxon>Batrachia</taxon>
        <taxon>Caudata</taxon>
        <taxon>Salamandroidea</taxon>
        <taxon>Salamandridae</taxon>
        <taxon>Pleurodelinae</taxon>
        <taxon>Pleurodeles</taxon>
    </lineage>
</organism>
<dbReference type="EMBL" id="JANPWB010000015">
    <property type="protein sequence ID" value="KAJ1089103.1"/>
    <property type="molecule type" value="Genomic_DNA"/>
</dbReference>
<proteinExistence type="predicted"/>
<reference evidence="2" key="1">
    <citation type="journal article" date="2022" name="bioRxiv">
        <title>Sequencing and chromosome-scale assembly of the giantPleurodeles waltlgenome.</title>
        <authorList>
            <person name="Brown T."/>
            <person name="Elewa A."/>
            <person name="Iarovenko S."/>
            <person name="Subramanian E."/>
            <person name="Araus A.J."/>
            <person name="Petzold A."/>
            <person name="Susuki M."/>
            <person name="Suzuki K.-i.T."/>
            <person name="Hayashi T."/>
            <person name="Toyoda A."/>
            <person name="Oliveira C."/>
            <person name="Osipova E."/>
            <person name="Leigh N.D."/>
            <person name="Simon A."/>
            <person name="Yun M.H."/>
        </authorList>
    </citation>
    <scope>NUCLEOTIDE SEQUENCE</scope>
    <source>
        <strain evidence="2">20211129_DDA</strain>
        <tissue evidence="2">Liver</tissue>
    </source>
</reference>
<feature type="compositionally biased region" description="Polar residues" evidence="1">
    <location>
        <begin position="75"/>
        <end position="88"/>
    </location>
</feature>
<sequence>MLPQSAVGAYVCLGPLSRHIWTAQLLPGRRVEGCDHKAPSAAHRLHSKWAVHPEGLPIQRKEGIEKATPIPPSVINLTPGRQSKQQESCHPLGPVDEGPRRSPVDTTNQAQMPCIATPASNVEDIAA</sequence>
<dbReference type="Proteomes" id="UP001066276">
    <property type="component" value="Chromosome 11"/>
</dbReference>
<name>A0AAV7LIB6_PLEWA</name>
<evidence type="ECO:0000313" key="2">
    <source>
        <dbReference type="EMBL" id="KAJ1089103.1"/>
    </source>
</evidence>
<gene>
    <name evidence="2" type="ORF">NDU88_002256</name>
</gene>